<dbReference type="Proteomes" id="UP000859505">
    <property type="component" value="Unassembled WGS sequence"/>
</dbReference>
<reference evidence="1" key="2">
    <citation type="submission" date="2020-01" db="EMBL/GenBank/DDBJ databases">
        <authorList>
            <consortium name="NCBI Pathogen Detection Project"/>
        </authorList>
    </citation>
    <scope>NUCLEOTIDE SEQUENCE</scope>
    <source>
        <strain evidence="1">OLC2673_Aeromonas</strain>
    </source>
</reference>
<name>A0AAD3YKA0_AERHY</name>
<protein>
    <recommendedName>
        <fullName evidence="3">Lipoprotein</fullName>
    </recommendedName>
</protein>
<evidence type="ECO:0008006" key="3">
    <source>
        <dbReference type="Google" id="ProtNLM"/>
    </source>
</evidence>
<accession>A0AAD3YKA0</accession>
<reference evidence="1" key="1">
    <citation type="journal article" date="2018" name="Genome Biol.">
        <title>SKESA: strategic k-mer extension for scrupulous assemblies.</title>
        <authorList>
            <person name="Souvorov A."/>
            <person name="Agarwala R."/>
            <person name="Lipman D.J."/>
        </authorList>
    </citation>
    <scope>NUCLEOTIDE SEQUENCE</scope>
    <source>
        <strain evidence="1">OLC2673_Aeromonas</strain>
    </source>
</reference>
<proteinExistence type="predicted"/>
<gene>
    <name evidence="1" type="ORF">JAJ28_002634</name>
</gene>
<evidence type="ECO:0000313" key="2">
    <source>
        <dbReference type="Proteomes" id="UP000859505"/>
    </source>
</evidence>
<dbReference type="AlphaFoldDB" id="A0AAD3YKA0"/>
<sequence length="194" mass="21899">MTRPFLFSAARHHAACIVSPIGLCCSDALCCQPVFEMPSPRPFCQRLLWLGLCALLLLGCATPYQSQPSFWNGQTGFSQTRLGPDKWQLEFVGNDLVSRETARKYVLKRAGEVAQAEGYQWLEVNELTLQRDAVRVTPSRPLFGFDDDEPDPFLDQRTVEHRISALLIFTLTRSAKNDQTMKADYLANIKINSD</sequence>
<comment type="caution">
    <text evidence="1">The sequence shown here is derived from an EMBL/GenBank/DDBJ whole genome shotgun (WGS) entry which is preliminary data.</text>
</comment>
<organism evidence="1 2">
    <name type="scientific">Aeromonas hydrophila</name>
    <dbReference type="NCBI Taxonomy" id="644"/>
    <lineage>
        <taxon>Bacteria</taxon>
        <taxon>Pseudomonadati</taxon>
        <taxon>Pseudomonadota</taxon>
        <taxon>Gammaproteobacteria</taxon>
        <taxon>Aeromonadales</taxon>
        <taxon>Aeromonadaceae</taxon>
        <taxon>Aeromonas</taxon>
    </lineage>
</organism>
<dbReference type="NCBIfam" id="NF047637">
    <property type="entry name" value="lipo_CC0125"/>
    <property type="match status" value="1"/>
</dbReference>
<evidence type="ECO:0000313" key="1">
    <source>
        <dbReference type="EMBL" id="HAT6344884.1"/>
    </source>
</evidence>
<dbReference type="EMBL" id="DACTUL010000020">
    <property type="protein sequence ID" value="HAT6344884.1"/>
    <property type="molecule type" value="Genomic_DNA"/>
</dbReference>